<gene>
    <name evidence="7" type="ORF">SAMN04488121_102417</name>
</gene>
<reference evidence="7 8" key="1">
    <citation type="submission" date="2016-10" db="EMBL/GenBank/DDBJ databases">
        <authorList>
            <person name="de Groot N.N."/>
        </authorList>
    </citation>
    <scope>NUCLEOTIDE SEQUENCE [LARGE SCALE GENOMIC DNA]</scope>
    <source>
        <strain evidence="7 8">DSM 527</strain>
    </source>
</reference>
<dbReference type="Pfam" id="PF07291">
    <property type="entry name" value="MauE"/>
    <property type="match status" value="1"/>
</dbReference>
<feature type="domain" description="Methylamine utilisation protein MauE" evidence="6">
    <location>
        <begin position="13"/>
        <end position="137"/>
    </location>
</feature>
<comment type="subcellular location">
    <subcellularLocation>
        <location evidence="1">Membrane</location>
        <topology evidence="1">Multi-pass membrane protein</topology>
    </subcellularLocation>
</comment>
<evidence type="ECO:0000313" key="8">
    <source>
        <dbReference type="Proteomes" id="UP000199045"/>
    </source>
</evidence>
<evidence type="ECO:0000256" key="1">
    <source>
        <dbReference type="ARBA" id="ARBA00004141"/>
    </source>
</evidence>
<dbReference type="AlphaFoldDB" id="A0A1G7MGT0"/>
<evidence type="ECO:0000313" key="7">
    <source>
        <dbReference type="EMBL" id="SDF60824.1"/>
    </source>
</evidence>
<dbReference type="InterPro" id="IPR009908">
    <property type="entry name" value="Methylamine_util_MauE"/>
</dbReference>
<feature type="transmembrane region" description="Helical" evidence="5">
    <location>
        <begin position="120"/>
        <end position="138"/>
    </location>
</feature>
<name>A0A1G7MGT0_CHIFI</name>
<keyword evidence="4 5" id="KW-0472">Membrane</keyword>
<dbReference type="STRING" id="104663.SAMN04488121_102417"/>
<evidence type="ECO:0000256" key="2">
    <source>
        <dbReference type="ARBA" id="ARBA00022692"/>
    </source>
</evidence>
<feature type="transmembrane region" description="Helical" evidence="5">
    <location>
        <begin position="55"/>
        <end position="73"/>
    </location>
</feature>
<dbReference type="GO" id="GO:0030416">
    <property type="term" value="P:methylamine metabolic process"/>
    <property type="evidence" value="ECO:0007669"/>
    <property type="project" value="InterPro"/>
</dbReference>
<organism evidence="7 8">
    <name type="scientific">Chitinophaga filiformis</name>
    <name type="common">Myxococcus filiformis</name>
    <name type="synonym">Flexibacter filiformis</name>
    <dbReference type="NCBI Taxonomy" id="104663"/>
    <lineage>
        <taxon>Bacteria</taxon>
        <taxon>Pseudomonadati</taxon>
        <taxon>Bacteroidota</taxon>
        <taxon>Chitinophagia</taxon>
        <taxon>Chitinophagales</taxon>
        <taxon>Chitinophagaceae</taxon>
        <taxon>Chitinophaga</taxon>
    </lineage>
</organism>
<dbReference type="GO" id="GO:0016020">
    <property type="term" value="C:membrane"/>
    <property type="evidence" value="ECO:0007669"/>
    <property type="project" value="UniProtKB-SubCell"/>
</dbReference>
<evidence type="ECO:0000256" key="3">
    <source>
        <dbReference type="ARBA" id="ARBA00022989"/>
    </source>
</evidence>
<feature type="transmembrane region" description="Helical" evidence="5">
    <location>
        <begin position="80"/>
        <end position="100"/>
    </location>
</feature>
<evidence type="ECO:0000256" key="5">
    <source>
        <dbReference type="SAM" id="Phobius"/>
    </source>
</evidence>
<dbReference type="RefSeq" id="WP_089830762.1">
    <property type="nucleotide sequence ID" value="NZ_FNBN01000002.1"/>
</dbReference>
<feature type="transmembrane region" description="Helical" evidence="5">
    <location>
        <begin position="12"/>
        <end position="35"/>
    </location>
</feature>
<protein>
    <submittedName>
        <fullName evidence="7">Methylamine utilisation protein MauE</fullName>
    </submittedName>
</protein>
<keyword evidence="2 5" id="KW-0812">Transmembrane</keyword>
<dbReference type="Proteomes" id="UP000199045">
    <property type="component" value="Unassembled WGS sequence"/>
</dbReference>
<dbReference type="EMBL" id="FNBN01000002">
    <property type="protein sequence ID" value="SDF60824.1"/>
    <property type="molecule type" value="Genomic_DNA"/>
</dbReference>
<proteinExistence type="predicted"/>
<keyword evidence="3 5" id="KW-1133">Transmembrane helix</keyword>
<sequence>MSGKKQQRIHKLMLEMICWAYFILFAYAACSKLFAYDKFLITMSKSAMLTPYAGLLAWAVPLTEIVLALLLMFHRFRQIALYGSFSLMIMFSTYIVLVLYFTPEVPCGCGAAIEAIGWKWHLVLNIFFMALAATGLIIKHSIDQYESGPLPKTPHQTE</sequence>
<dbReference type="OrthoDB" id="680026at2"/>
<evidence type="ECO:0000259" key="6">
    <source>
        <dbReference type="Pfam" id="PF07291"/>
    </source>
</evidence>
<accession>A0A1G7MGT0</accession>
<dbReference type="UniPathway" id="UPA00895"/>
<evidence type="ECO:0000256" key="4">
    <source>
        <dbReference type="ARBA" id="ARBA00023136"/>
    </source>
</evidence>